<keyword evidence="2" id="KW-0812">Transmembrane</keyword>
<evidence type="ECO:0008006" key="5">
    <source>
        <dbReference type="Google" id="ProtNLM"/>
    </source>
</evidence>
<keyword evidence="2" id="KW-0472">Membrane</keyword>
<dbReference type="Pfam" id="PF13450">
    <property type="entry name" value="NAD_binding_8"/>
    <property type="match status" value="1"/>
</dbReference>
<evidence type="ECO:0000313" key="3">
    <source>
        <dbReference type="EMBL" id="GJN89030.1"/>
    </source>
</evidence>
<evidence type="ECO:0000313" key="4">
    <source>
        <dbReference type="Proteomes" id="UP001342314"/>
    </source>
</evidence>
<sequence>MRDSEHSSSDRGLATAHFLRKAAAHTPDHAHLRIDVHLLEKNDSLGMDAASLSVKSDQGSSRVDVPMRSINGGSHARVKKLYEYLGVPLVRSDFTYSFSRIVDPPHPPSRTSSGTTTPDARPPPPSRPPSEASIAPSTPPPQYLEHEEAASSQAESAKPSHLRQLTTFIYEGASGLRFPPISYPSHLKHAPIVQRVAYIVSAVHLAAAYLYLLLLAFFYVSLGLAQPPPERKRSAGSRISSRVPLRNVASEPLLDWCRRHRIPSCLTDDVLVPLMAGVATVGTEEAEKMPVGEVLQYITTTFASSHFVTHPDFGVRGIVQRMAAPIPNECLHVGVDIDRIEVVAGDGYRLHYQQRGEAKTLEVDHLIFATQADQAVQLLSSMTPAAQDSDDLERTLDALRQFAYTRTLVVTHTDASLLPSDTHDQRDLNLAVFSPRPASTPQSEWDESLDYVPPTSVQTTHVLHRSATPLDSFKKGEARAPSLILQTTNPVVPIPPQHVLSSTWFSRAFVTPASQAVLSRFKLPSSPAAPSADSLQGLALGRKRRDTSGRVWFVGSYVADGIPLLEGCVASAEGAVRDLIRREGATVTQWAF</sequence>
<keyword evidence="4" id="KW-1185">Reference proteome</keyword>
<feature type="compositionally biased region" description="Low complexity" evidence="1">
    <location>
        <begin position="150"/>
        <end position="159"/>
    </location>
</feature>
<evidence type="ECO:0000256" key="2">
    <source>
        <dbReference type="SAM" id="Phobius"/>
    </source>
</evidence>
<accession>A0AAV5G951</accession>
<dbReference type="InterPro" id="IPR036188">
    <property type="entry name" value="FAD/NAD-bd_sf"/>
</dbReference>
<dbReference type="SUPFAM" id="SSF51905">
    <property type="entry name" value="FAD/NAD(P)-binding domain"/>
    <property type="match status" value="1"/>
</dbReference>
<proteinExistence type="predicted"/>
<dbReference type="Proteomes" id="UP001342314">
    <property type="component" value="Unassembled WGS sequence"/>
</dbReference>
<dbReference type="PANTHER" id="PTHR42923">
    <property type="entry name" value="PROTOPORPHYRINOGEN OXIDASE"/>
    <property type="match status" value="1"/>
</dbReference>
<dbReference type="PANTHER" id="PTHR42923:SF42">
    <property type="entry name" value="AMINE OXIDASE DOMAIN-CONTAINING PROTEIN"/>
    <property type="match status" value="1"/>
</dbReference>
<gene>
    <name evidence="3" type="ORF">Rhopal_002004-T1</name>
</gene>
<dbReference type="AlphaFoldDB" id="A0AAV5G951"/>
<dbReference type="EMBL" id="BQKY01000004">
    <property type="protein sequence ID" value="GJN89030.1"/>
    <property type="molecule type" value="Genomic_DNA"/>
</dbReference>
<feature type="transmembrane region" description="Helical" evidence="2">
    <location>
        <begin position="196"/>
        <end position="222"/>
    </location>
</feature>
<dbReference type="GO" id="GO:0016491">
    <property type="term" value="F:oxidoreductase activity"/>
    <property type="evidence" value="ECO:0007669"/>
    <property type="project" value="TreeGrafter"/>
</dbReference>
<protein>
    <recommendedName>
        <fullName evidence="5">Amine oxidase domain-containing protein</fullName>
    </recommendedName>
</protein>
<dbReference type="InterPro" id="IPR050464">
    <property type="entry name" value="Zeta_carotene_desat/Oxidored"/>
</dbReference>
<feature type="region of interest" description="Disordered" evidence="1">
    <location>
        <begin position="100"/>
        <end position="159"/>
    </location>
</feature>
<evidence type="ECO:0000256" key="1">
    <source>
        <dbReference type="SAM" id="MobiDB-lite"/>
    </source>
</evidence>
<reference evidence="3 4" key="1">
    <citation type="submission" date="2021-12" db="EMBL/GenBank/DDBJ databases">
        <title>High titer production of polyol ester of fatty acids by Rhodotorula paludigena BS15 towards product separation-free biomass refinery.</title>
        <authorList>
            <person name="Mano J."/>
            <person name="Ono H."/>
            <person name="Tanaka T."/>
            <person name="Naito K."/>
            <person name="Sushida H."/>
            <person name="Ike M."/>
            <person name="Tokuyasu K."/>
            <person name="Kitaoka M."/>
        </authorList>
    </citation>
    <scope>NUCLEOTIDE SEQUENCE [LARGE SCALE GENOMIC DNA]</scope>
    <source>
        <strain evidence="3 4">BS15</strain>
    </source>
</reference>
<keyword evidence="2" id="KW-1133">Transmembrane helix</keyword>
<organism evidence="3 4">
    <name type="scientific">Rhodotorula paludigena</name>
    <dbReference type="NCBI Taxonomy" id="86838"/>
    <lineage>
        <taxon>Eukaryota</taxon>
        <taxon>Fungi</taxon>
        <taxon>Dikarya</taxon>
        <taxon>Basidiomycota</taxon>
        <taxon>Pucciniomycotina</taxon>
        <taxon>Microbotryomycetes</taxon>
        <taxon>Sporidiobolales</taxon>
        <taxon>Sporidiobolaceae</taxon>
        <taxon>Rhodotorula</taxon>
    </lineage>
</organism>
<comment type="caution">
    <text evidence="3">The sequence shown here is derived from an EMBL/GenBank/DDBJ whole genome shotgun (WGS) entry which is preliminary data.</text>
</comment>
<feature type="compositionally biased region" description="Low complexity" evidence="1">
    <location>
        <begin position="109"/>
        <end position="119"/>
    </location>
</feature>
<name>A0AAV5G951_9BASI</name>